<sequence length="101" mass="10716">DTTIPYGGEPAKGLPALPDWLAERAALAGCAPGARDRDEGDGVTVRTWHGCDGRGALVHYRIASLAHDWPSTTPNPDSETPAVMDATPVIERFMRTHPLGG</sequence>
<evidence type="ECO:0000313" key="2">
    <source>
        <dbReference type="Proteomes" id="UP000675554"/>
    </source>
</evidence>
<proteinExistence type="predicted"/>
<reference evidence="1" key="1">
    <citation type="submission" date="2021-04" db="EMBL/GenBank/DDBJ databases">
        <title>Sequencing of actinobacteria type strains.</title>
        <authorList>
            <person name="Nguyen G.-S."/>
            <person name="Wentzel A."/>
        </authorList>
    </citation>
    <scope>NUCLEOTIDE SEQUENCE</scope>
    <source>
        <strain evidence="1">DSM 42095</strain>
    </source>
</reference>
<accession>A0A8T4J1Q9</accession>
<comment type="caution">
    <text evidence="1">The sequence shown here is derived from an EMBL/GenBank/DDBJ whole genome shotgun (WGS) entry which is preliminary data.</text>
</comment>
<keyword evidence="2" id="KW-1185">Reference proteome</keyword>
<name>A0A8T4J1Q9_9ACTN</name>
<feature type="non-terminal residue" evidence="1">
    <location>
        <position position="1"/>
    </location>
</feature>
<evidence type="ECO:0000313" key="1">
    <source>
        <dbReference type="EMBL" id="MBR7678641.1"/>
    </source>
</evidence>
<gene>
    <name evidence="1" type="ORF">KDA82_37925</name>
</gene>
<dbReference type="AlphaFoldDB" id="A0A8T4J1Q9"/>
<organism evidence="1 2">
    <name type="scientific">Streptomyces daliensis</name>
    <dbReference type="NCBI Taxonomy" id="299421"/>
    <lineage>
        <taxon>Bacteria</taxon>
        <taxon>Bacillati</taxon>
        <taxon>Actinomycetota</taxon>
        <taxon>Actinomycetes</taxon>
        <taxon>Kitasatosporales</taxon>
        <taxon>Streptomycetaceae</taxon>
        <taxon>Streptomyces</taxon>
    </lineage>
</organism>
<dbReference type="EMBL" id="JAGSMN010001664">
    <property type="protein sequence ID" value="MBR7678641.1"/>
    <property type="molecule type" value="Genomic_DNA"/>
</dbReference>
<protein>
    <submittedName>
        <fullName evidence="1">Ferulic acid esterase</fullName>
    </submittedName>
</protein>
<dbReference type="Proteomes" id="UP000675554">
    <property type="component" value="Unassembled WGS sequence"/>
</dbReference>